<feature type="region of interest" description="Disordered" evidence="4">
    <location>
        <begin position="1"/>
        <end position="25"/>
    </location>
</feature>
<dbReference type="EMBL" id="SDKM01000031">
    <property type="protein sequence ID" value="RYP83645.1"/>
    <property type="molecule type" value="Genomic_DNA"/>
</dbReference>
<protein>
    <submittedName>
        <fullName evidence="6">Dna2/Cas4 domain-containing protein</fullName>
    </submittedName>
</protein>
<sequence length="316" mass="35143">MPRQQPATEPAGSPADHHGTPVDGVDVLGALSPSRAGDFMTCPLLYRFRTVDKLPEEPSPDAVRGTLVHKVLEDLFDLPAPERTPEQAREMLTPAWDALLEAEPAVAEMFAPPSEDDPGLDLGAWLTSCRQVLDRYFELEDPRRLEPAERELYVETLLESKLLLRGFVDRIDVAPNGMIRVVDYKTGRSPGESFEAKALFQMKFYALVIWRTRGVIPAMLQLVYLGNGEMLRYQPDEADLLATERKVEAIWQAIRRAELSGDWRPHRSRLCDWCSHQALCPEFGGTPPPLPIFQIPPPAADPAGDVGTDEGVAGRP</sequence>
<evidence type="ECO:0000256" key="4">
    <source>
        <dbReference type="SAM" id="MobiDB-lite"/>
    </source>
</evidence>
<dbReference type="GO" id="GO:0006281">
    <property type="term" value="P:DNA repair"/>
    <property type="evidence" value="ECO:0007669"/>
    <property type="project" value="UniProtKB-KW"/>
</dbReference>
<dbReference type="Gene3D" id="3.90.320.10">
    <property type="match status" value="1"/>
</dbReference>
<dbReference type="Proteomes" id="UP000295198">
    <property type="component" value="Unassembled WGS sequence"/>
</dbReference>
<evidence type="ECO:0000313" key="6">
    <source>
        <dbReference type="EMBL" id="RYP83645.1"/>
    </source>
</evidence>
<evidence type="ECO:0000256" key="3">
    <source>
        <dbReference type="ARBA" id="ARBA00023204"/>
    </source>
</evidence>
<evidence type="ECO:0000259" key="5">
    <source>
        <dbReference type="Pfam" id="PF12705"/>
    </source>
</evidence>
<dbReference type="GO" id="GO:0004386">
    <property type="term" value="F:helicase activity"/>
    <property type="evidence" value="ECO:0007669"/>
    <property type="project" value="UniProtKB-KW"/>
</dbReference>
<keyword evidence="2" id="KW-0547">Nucleotide-binding</keyword>
<feature type="region of interest" description="Disordered" evidence="4">
    <location>
        <begin position="295"/>
        <end position="316"/>
    </location>
</feature>
<dbReference type="InterPro" id="IPR011604">
    <property type="entry name" value="PDDEXK-like_dom_sf"/>
</dbReference>
<feature type="domain" description="PD-(D/E)XK endonuclease-like" evidence="5">
    <location>
        <begin position="31"/>
        <end position="281"/>
    </location>
</feature>
<keyword evidence="2" id="KW-0347">Helicase</keyword>
<keyword evidence="1" id="KW-0227">DNA damage</keyword>
<comment type="caution">
    <text evidence="6">The sequence shown here is derived from an EMBL/GenBank/DDBJ whole genome shotgun (WGS) entry which is preliminary data.</text>
</comment>
<evidence type="ECO:0000256" key="2">
    <source>
        <dbReference type="ARBA" id="ARBA00022806"/>
    </source>
</evidence>
<reference evidence="6 7" key="1">
    <citation type="submission" date="2019-01" db="EMBL/GenBank/DDBJ databases">
        <title>Nocardioides guangzhouensis sp. nov., an actinobacterium isolated from soil.</title>
        <authorList>
            <person name="Fu Y."/>
            <person name="Cai Y."/>
            <person name="Lin Z."/>
            <person name="Chen P."/>
        </authorList>
    </citation>
    <scope>NUCLEOTIDE SEQUENCE [LARGE SCALE GENOMIC DNA]</scope>
    <source>
        <strain evidence="6 7">130</strain>
    </source>
</reference>
<keyword evidence="2" id="KW-0378">Hydrolase</keyword>
<keyword evidence="3" id="KW-0234">DNA repair</keyword>
<accession>A0A4Q4Z886</accession>
<keyword evidence="7" id="KW-1185">Reference proteome</keyword>
<evidence type="ECO:0000313" key="7">
    <source>
        <dbReference type="Proteomes" id="UP000295198"/>
    </source>
</evidence>
<dbReference type="SUPFAM" id="SSF52980">
    <property type="entry name" value="Restriction endonuclease-like"/>
    <property type="match status" value="1"/>
</dbReference>
<gene>
    <name evidence="6" type="ORF">EKO23_18530</name>
</gene>
<dbReference type="InterPro" id="IPR011335">
    <property type="entry name" value="Restrct_endonuc-II-like"/>
</dbReference>
<keyword evidence="2" id="KW-0067">ATP-binding</keyword>
<dbReference type="OrthoDB" id="9791397at2"/>
<dbReference type="AlphaFoldDB" id="A0A4Q4Z886"/>
<evidence type="ECO:0000256" key="1">
    <source>
        <dbReference type="ARBA" id="ARBA00022763"/>
    </source>
</evidence>
<dbReference type="InterPro" id="IPR038726">
    <property type="entry name" value="PDDEXK_AddAB-type"/>
</dbReference>
<organism evidence="6 7">
    <name type="scientific">Nocardioides guangzhouensis</name>
    <dbReference type="NCBI Taxonomy" id="2497878"/>
    <lineage>
        <taxon>Bacteria</taxon>
        <taxon>Bacillati</taxon>
        <taxon>Actinomycetota</taxon>
        <taxon>Actinomycetes</taxon>
        <taxon>Propionibacteriales</taxon>
        <taxon>Nocardioidaceae</taxon>
        <taxon>Nocardioides</taxon>
    </lineage>
</organism>
<name>A0A4Q4Z886_9ACTN</name>
<dbReference type="Pfam" id="PF12705">
    <property type="entry name" value="PDDEXK_1"/>
    <property type="match status" value="1"/>
</dbReference>
<proteinExistence type="predicted"/>